<name>A0AAX4IHA4_9PEZI</name>
<sequence length="648" mass="70670">MGDCEGAGKQKVCLEGKCLCKTPASPLICSASEDCASLPDCEGAGKKKTCQDAGCVCKTEGEAVVITTITALPSGASIESITAQITENMVTTTTSSGSDDPTIVPIIVPIGKPPVICWGCVTFPTNVQFKLPECCVQILGSKVGNCPNDNSEKKNGNEKEKENENEERTKTTTTTKSCSTTVTATYASVFCTVTLDLGQPERHRRDEGCSTLEYETKTACETITGGTITTATTVKPGPTICSPGTCGEGTCPVKKKVLAKRAPPGPKSQPNAHSWFGPEHYTNKFEFMRGEAYKAYRDASSSVNLQTEGTEEFSTGKTLGLYIIIAVSKRGVWVSHFWERRPDLVLATLGDLTGGVPDFIDEGLGMFRGKAGPNGNMFDDDAEPQIFIVTRKERPTDMFLQGAPGDVALLALIRAKLDVWWRRGSNHGPQREMTYDPIIPEGHAPNDPRYPGDPEFFLFRGKAMIQYQPAIACGGGGGCSCKDRQAPAFVSGLCNTHIRIYGSEKRFSASIIAYDGSGAEFYRNPDLNTEYSWGETIMLDTGKLPYPLKYEFLDKWLGSTKKRDHPLSFIGPNPFRYQTYSVRITAGNTVWSTMDKNNTMKMVPRCEVGNWDTHGTWDPSEIVADFIDAILGQGGKVPTRDMDCRWQC</sequence>
<dbReference type="AlphaFoldDB" id="A0AAX4IHA4"/>
<dbReference type="RefSeq" id="XP_062780064.1">
    <property type="nucleotide sequence ID" value="XM_062924013.1"/>
</dbReference>
<feature type="compositionally biased region" description="Basic and acidic residues" evidence="1">
    <location>
        <begin position="150"/>
        <end position="170"/>
    </location>
</feature>
<reference evidence="3" key="1">
    <citation type="journal article" date="2023" name="bioRxiv">
        <title>Complete genome of the Medicago anthracnose fungus, Colletotrichum destructivum, reveals a mini-chromosome-like region within a core chromosome.</title>
        <authorList>
            <person name="Lapalu N."/>
            <person name="Simon A."/>
            <person name="Lu A."/>
            <person name="Plaumann P.-L."/>
            <person name="Amselem J."/>
            <person name="Pigne S."/>
            <person name="Auger A."/>
            <person name="Koch C."/>
            <person name="Dallery J.-F."/>
            <person name="O'Connell R.J."/>
        </authorList>
    </citation>
    <scope>NUCLEOTIDE SEQUENCE [LARGE SCALE GENOMIC DNA]</scope>
    <source>
        <strain evidence="3">CBS 520.97</strain>
    </source>
</reference>
<protein>
    <submittedName>
        <fullName evidence="2">Uncharacterized protein</fullName>
    </submittedName>
</protein>
<dbReference type="KEGG" id="cdet:87944357"/>
<dbReference type="EMBL" id="CP137309">
    <property type="protein sequence ID" value="WQF82840.1"/>
    <property type="molecule type" value="Genomic_DNA"/>
</dbReference>
<accession>A0AAX4IHA4</accession>
<feature type="region of interest" description="Disordered" evidence="1">
    <location>
        <begin position="147"/>
        <end position="174"/>
    </location>
</feature>
<keyword evidence="3" id="KW-1185">Reference proteome</keyword>
<evidence type="ECO:0000313" key="3">
    <source>
        <dbReference type="Proteomes" id="UP001322277"/>
    </source>
</evidence>
<evidence type="ECO:0000313" key="2">
    <source>
        <dbReference type="EMBL" id="WQF82840.1"/>
    </source>
</evidence>
<dbReference type="GeneID" id="87944357"/>
<dbReference type="Proteomes" id="UP001322277">
    <property type="component" value="Chromosome 5"/>
</dbReference>
<organism evidence="2 3">
    <name type="scientific">Colletotrichum destructivum</name>
    <dbReference type="NCBI Taxonomy" id="34406"/>
    <lineage>
        <taxon>Eukaryota</taxon>
        <taxon>Fungi</taxon>
        <taxon>Dikarya</taxon>
        <taxon>Ascomycota</taxon>
        <taxon>Pezizomycotina</taxon>
        <taxon>Sordariomycetes</taxon>
        <taxon>Hypocreomycetidae</taxon>
        <taxon>Glomerellales</taxon>
        <taxon>Glomerellaceae</taxon>
        <taxon>Colletotrichum</taxon>
        <taxon>Colletotrichum destructivum species complex</taxon>
    </lineage>
</organism>
<gene>
    <name evidence="2" type="ORF">CDEST_07854</name>
</gene>
<evidence type="ECO:0000256" key="1">
    <source>
        <dbReference type="SAM" id="MobiDB-lite"/>
    </source>
</evidence>
<proteinExistence type="predicted"/>